<dbReference type="GO" id="GO:0006508">
    <property type="term" value="P:proteolysis"/>
    <property type="evidence" value="ECO:0007669"/>
    <property type="project" value="UniProtKB-KW"/>
</dbReference>
<sequence>MSESPITIGWKERIDLPEWGFRRVRAKMDTGAYTTAMGVRNVQIRQRRGETVVSFFPAIRSGRIHTPRRIIAPLVGMVRVRSSNGHVEDRPVIETIMRLGTIEKRIRITLTDRSQMRTGIILGRRALCGDFVVDVGQKYRLAQPS</sequence>
<dbReference type="InterPro" id="IPR008503">
    <property type="entry name" value="Asp_endopeptidase"/>
</dbReference>
<dbReference type="RefSeq" id="WP_162656205.1">
    <property type="nucleotide sequence ID" value="NZ_LR593887.1"/>
</dbReference>
<reference evidence="2" key="1">
    <citation type="submission" date="2019-04" db="EMBL/GenBank/DDBJ databases">
        <authorList>
            <consortium name="Science for Life Laboratories"/>
        </authorList>
    </citation>
    <scope>NUCLEOTIDE SEQUENCE</scope>
    <source>
        <strain evidence="2">MBLW1</strain>
    </source>
</reference>
<dbReference type="SUPFAM" id="SSF50630">
    <property type="entry name" value="Acid proteases"/>
    <property type="match status" value="1"/>
</dbReference>
<dbReference type="Gene3D" id="2.40.70.10">
    <property type="entry name" value="Acid Proteases"/>
    <property type="match status" value="1"/>
</dbReference>
<evidence type="ECO:0000313" key="2">
    <source>
        <dbReference type="EMBL" id="VIP01007.1"/>
    </source>
</evidence>
<dbReference type="PANTHER" id="PTHR38037">
    <property type="entry name" value="ZN_PROTEASE DOMAIN-CONTAINING PROTEIN"/>
    <property type="match status" value="1"/>
</dbReference>
<dbReference type="GO" id="GO:0008233">
    <property type="term" value="F:peptidase activity"/>
    <property type="evidence" value="ECO:0007669"/>
    <property type="project" value="UniProtKB-KW"/>
</dbReference>
<dbReference type="AlphaFoldDB" id="A0A6C2YHV7"/>
<protein>
    <recommendedName>
        <fullName evidence="1">Retropepsin-like aspartic endopeptidase domain-containing protein</fullName>
    </recommendedName>
</protein>
<gene>
    <name evidence="2" type="ORF">GMBLW1_29530</name>
</gene>
<dbReference type="InParanoid" id="A0A6C2YHV7"/>
<organism evidence="2">
    <name type="scientific">Tuwongella immobilis</name>
    <dbReference type="NCBI Taxonomy" id="692036"/>
    <lineage>
        <taxon>Bacteria</taxon>
        <taxon>Pseudomonadati</taxon>
        <taxon>Planctomycetota</taxon>
        <taxon>Planctomycetia</taxon>
        <taxon>Gemmatales</taxon>
        <taxon>Gemmataceae</taxon>
        <taxon>Tuwongella</taxon>
    </lineage>
</organism>
<accession>A0A6C2YHV7</accession>
<name>A0A6C2YHV7_9BACT</name>
<dbReference type="EMBL" id="LR586016">
    <property type="protein sequence ID" value="VIP01007.1"/>
    <property type="molecule type" value="Genomic_DNA"/>
</dbReference>
<dbReference type="InterPro" id="IPR021109">
    <property type="entry name" value="Peptidase_aspartic_dom_sf"/>
</dbReference>
<dbReference type="PANTHER" id="PTHR38037:SF2">
    <property type="entry name" value="ATP-DEPENDENT ZINC PROTEASE DOMAIN-CONTAINING PROTEIN-RELATED"/>
    <property type="match status" value="1"/>
</dbReference>
<keyword evidence="2" id="KW-0645">Protease</keyword>
<dbReference type="Pfam" id="PF05618">
    <property type="entry name" value="Zn_protease"/>
    <property type="match status" value="1"/>
</dbReference>
<keyword evidence="2" id="KW-0378">Hydrolase</keyword>
<proteinExistence type="predicted"/>
<dbReference type="KEGG" id="tim:GMBLW1_29530"/>
<dbReference type="EMBL" id="LR593887">
    <property type="protein sequence ID" value="VTR97438.1"/>
    <property type="molecule type" value="Genomic_DNA"/>
</dbReference>
<feature type="domain" description="Retropepsin-like aspartic endopeptidase" evidence="1">
    <location>
        <begin position="8"/>
        <end position="139"/>
    </location>
</feature>
<evidence type="ECO:0000313" key="3">
    <source>
        <dbReference type="Proteomes" id="UP000464378"/>
    </source>
</evidence>
<dbReference type="Proteomes" id="UP000464378">
    <property type="component" value="Chromosome"/>
</dbReference>
<keyword evidence="3" id="KW-1185">Reference proteome</keyword>
<evidence type="ECO:0000259" key="1">
    <source>
        <dbReference type="Pfam" id="PF05618"/>
    </source>
</evidence>